<evidence type="ECO:0000313" key="3">
    <source>
        <dbReference type="Proteomes" id="UP000001194"/>
    </source>
</evidence>
<dbReference type="AlphaFoldDB" id="B0CNS5"/>
<evidence type="ECO:0000256" key="1">
    <source>
        <dbReference type="SAM" id="MobiDB-lite"/>
    </source>
</evidence>
<dbReference type="RefSeq" id="XP_001874196.1">
    <property type="nucleotide sequence ID" value="XM_001874161.1"/>
</dbReference>
<dbReference type="KEGG" id="lbc:LACBIDRAFT_321105"/>
<name>B0CNS5_LACBS</name>
<keyword evidence="3" id="KW-1185">Reference proteome</keyword>
<protein>
    <submittedName>
        <fullName evidence="2">Predicted protein</fullName>
    </submittedName>
</protein>
<proteinExistence type="predicted"/>
<sequence length="170" mass="18839">MAINLPVEWRDVSKVTHTTLSSGEGGGEMSASSRNEDMELVIVSLRLRSGRSPVMGVGANDCMAERIDAGHPQPRCAKLRRCTSINRRRRDSMMGHVPVHDSLRICGDFLLRIGRQLGYPKALGRGQSTLVDCEVAGERDTLRNVSGDNEQNVDSDKHDFGEENQDRTFD</sequence>
<dbReference type="HOGENOM" id="CLU_1570882_0_0_1"/>
<dbReference type="EMBL" id="DS547091">
    <property type="protein sequence ID" value="EDR15988.1"/>
    <property type="molecule type" value="Genomic_DNA"/>
</dbReference>
<evidence type="ECO:0000313" key="2">
    <source>
        <dbReference type="EMBL" id="EDR15988.1"/>
    </source>
</evidence>
<feature type="region of interest" description="Disordered" evidence="1">
    <location>
        <begin position="141"/>
        <end position="170"/>
    </location>
</feature>
<gene>
    <name evidence="2" type="ORF">LACBIDRAFT_321105</name>
</gene>
<dbReference type="GeneID" id="6068816"/>
<organism evidence="3">
    <name type="scientific">Laccaria bicolor (strain S238N-H82 / ATCC MYA-4686)</name>
    <name type="common">Bicoloured deceiver</name>
    <name type="synonym">Laccaria laccata var. bicolor</name>
    <dbReference type="NCBI Taxonomy" id="486041"/>
    <lineage>
        <taxon>Eukaryota</taxon>
        <taxon>Fungi</taxon>
        <taxon>Dikarya</taxon>
        <taxon>Basidiomycota</taxon>
        <taxon>Agaricomycotina</taxon>
        <taxon>Agaricomycetes</taxon>
        <taxon>Agaricomycetidae</taxon>
        <taxon>Agaricales</taxon>
        <taxon>Agaricineae</taxon>
        <taxon>Hydnangiaceae</taxon>
        <taxon>Laccaria</taxon>
    </lineage>
</organism>
<feature type="compositionally biased region" description="Basic and acidic residues" evidence="1">
    <location>
        <begin position="154"/>
        <end position="170"/>
    </location>
</feature>
<feature type="compositionally biased region" description="Polar residues" evidence="1">
    <location>
        <begin position="143"/>
        <end position="152"/>
    </location>
</feature>
<accession>B0CNS5</accession>
<reference evidence="2 3" key="1">
    <citation type="journal article" date="2008" name="Nature">
        <title>The genome of Laccaria bicolor provides insights into mycorrhizal symbiosis.</title>
        <authorList>
            <person name="Martin F."/>
            <person name="Aerts A."/>
            <person name="Ahren D."/>
            <person name="Brun A."/>
            <person name="Danchin E.G.J."/>
            <person name="Duchaussoy F."/>
            <person name="Gibon J."/>
            <person name="Kohler A."/>
            <person name="Lindquist E."/>
            <person name="Pereda V."/>
            <person name="Salamov A."/>
            <person name="Shapiro H.J."/>
            <person name="Wuyts J."/>
            <person name="Blaudez D."/>
            <person name="Buee M."/>
            <person name="Brokstein P."/>
            <person name="Canbaeck B."/>
            <person name="Cohen D."/>
            <person name="Courty P.E."/>
            <person name="Coutinho P.M."/>
            <person name="Delaruelle C."/>
            <person name="Detter J.C."/>
            <person name="Deveau A."/>
            <person name="DiFazio S."/>
            <person name="Duplessis S."/>
            <person name="Fraissinet-Tachet L."/>
            <person name="Lucic E."/>
            <person name="Frey-Klett P."/>
            <person name="Fourrey C."/>
            <person name="Feussner I."/>
            <person name="Gay G."/>
            <person name="Grimwood J."/>
            <person name="Hoegger P.J."/>
            <person name="Jain P."/>
            <person name="Kilaru S."/>
            <person name="Labbe J."/>
            <person name="Lin Y.C."/>
            <person name="Legue V."/>
            <person name="Le Tacon F."/>
            <person name="Marmeisse R."/>
            <person name="Melayah D."/>
            <person name="Montanini B."/>
            <person name="Muratet M."/>
            <person name="Nehls U."/>
            <person name="Niculita-Hirzel H."/>
            <person name="Oudot-Le Secq M.P."/>
            <person name="Peter M."/>
            <person name="Quesneville H."/>
            <person name="Rajashekar B."/>
            <person name="Reich M."/>
            <person name="Rouhier N."/>
            <person name="Schmutz J."/>
            <person name="Yin T."/>
            <person name="Chalot M."/>
            <person name="Henrissat B."/>
            <person name="Kuees U."/>
            <person name="Lucas S."/>
            <person name="Van de Peer Y."/>
            <person name="Podila G.K."/>
            <person name="Polle A."/>
            <person name="Pukkila P.J."/>
            <person name="Richardson P.M."/>
            <person name="Rouze P."/>
            <person name="Sanders I.R."/>
            <person name="Stajich J.E."/>
            <person name="Tunlid A."/>
            <person name="Tuskan G."/>
            <person name="Grigoriev I.V."/>
        </authorList>
    </citation>
    <scope>NUCLEOTIDE SEQUENCE [LARGE SCALE GENOMIC DNA]</scope>
    <source>
        <strain evidence="3">S238N-H82 / ATCC MYA-4686</strain>
    </source>
</reference>
<dbReference type="Proteomes" id="UP000001194">
    <property type="component" value="Unassembled WGS sequence"/>
</dbReference>
<dbReference type="InParanoid" id="B0CNS5"/>